<comment type="caution">
    <text evidence="1">The sequence shown here is derived from an EMBL/GenBank/DDBJ whole genome shotgun (WGS) entry which is preliminary data.</text>
</comment>
<organism evidence="1 2">
    <name type="scientific">Tenggerimyces flavus</name>
    <dbReference type="NCBI Taxonomy" id="1708749"/>
    <lineage>
        <taxon>Bacteria</taxon>
        <taxon>Bacillati</taxon>
        <taxon>Actinomycetota</taxon>
        <taxon>Actinomycetes</taxon>
        <taxon>Propionibacteriales</taxon>
        <taxon>Nocardioidaceae</taxon>
        <taxon>Tenggerimyces</taxon>
    </lineage>
</organism>
<keyword evidence="2" id="KW-1185">Reference proteome</keyword>
<proteinExistence type="predicted"/>
<evidence type="ECO:0000313" key="2">
    <source>
        <dbReference type="Proteomes" id="UP001595699"/>
    </source>
</evidence>
<sequence>MNPLHSTLEAIAAHQHGLFTRQQALAAGYDDAHVDRCVRELAWHRIRPDVFVERAVWTSADAVQRHLLMVRAVLLRLDAPAVVSHWSAAAAWGFALHQPNLARVHVTRTDLETSQLTVGLHEHAGQLTPGEFTLQDELPITSAARTVIDVARVGPYESAVVAADSAIRLGVLRAWLVHALDAVRDQSGSGAAGRVIAFADGRSESAGESLARVVFAELDLPAPALQAAVSLDEHDRCDFYFREHLTVAEFDGRSPYHRGLRDGEDPDIVVRRERRREAELLDLGYQVVRVTWSDLYPANRHALGERVQQAFDRASRKEAVA</sequence>
<dbReference type="RefSeq" id="WP_205118760.1">
    <property type="nucleotide sequence ID" value="NZ_JAFBCM010000001.1"/>
</dbReference>
<evidence type="ECO:0008006" key="3">
    <source>
        <dbReference type="Google" id="ProtNLM"/>
    </source>
</evidence>
<protein>
    <recommendedName>
        <fullName evidence="3">DUF559 domain-containing protein</fullName>
    </recommendedName>
</protein>
<accession>A0ABV7YAY0</accession>
<name>A0ABV7YAY0_9ACTN</name>
<evidence type="ECO:0000313" key="1">
    <source>
        <dbReference type="EMBL" id="MFC3762466.1"/>
    </source>
</evidence>
<reference evidence="2" key="1">
    <citation type="journal article" date="2019" name="Int. J. Syst. Evol. Microbiol.">
        <title>The Global Catalogue of Microorganisms (GCM) 10K type strain sequencing project: providing services to taxonomists for standard genome sequencing and annotation.</title>
        <authorList>
            <consortium name="The Broad Institute Genomics Platform"/>
            <consortium name="The Broad Institute Genome Sequencing Center for Infectious Disease"/>
            <person name="Wu L."/>
            <person name="Ma J."/>
        </authorList>
    </citation>
    <scope>NUCLEOTIDE SEQUENCE [LARGE SCALE GENOMIC DNA]</scope>
    <source>
        <strain evidence="2">CGMCC 4.7241</strain>
    </source>
</reference>
<dbReference type="Proteomes" id="UP001595699">
    <property type="component" value="Unassembled WGS sequence"/>
</dbReference>
<dbReference type="EMBL" id="JBHRZH010000015">
    <property type="protein sequence ID" value="MFC3762466.1"/>
    <property type="molecule type" value="Genomic_DNA"/>
</dbReference>
<gene>
    <name evidence="1" type="ORF">ACFOUW_16615</name>
</gene>